<dbReference type="EMBL" id="JBAHYK010001509">
    <property type="protein sequence ID" value="KAL0567745.1"/>
    <property type="molecule type" value="Genomic_DNA"/>
</dbReference>
<evidence type="ECO:0000313" key="2">
    <source>
        <dbReference type="Proteomes" id="UP001465976"/>
    </source>
</evidence>
<dbReference type="Proteomes" id="UP001465976">
    <property type="component" value="Unassembled WGS sequence"/>
</dbReference>
<comment type="caution">
    <text evidence="1">The sequence shown here is derived from an EMBL/GenBank/DDBJ whole genome shotgun (WGS) entry which is preliminary data.</text>
</comment>
<organism evidence="1 2">
    <name type="scientific">Marasmius crinis-equi</name>
    <dbReference type="NCBI Taxonomy" id="585013"/>
    <lineage>
        <taxon>Eukaryota</taxon>
        <taxon>Fungi</taxon>
        <taxon>Dikarya</taxon>
        <taxon>Basidiomycota</taxon>
        <taxon>Agaricomycotina</taxon>
        <taxon>Agaricomycetes</taxon>
        <taxon>Agaricomycetidae</taxon>
        <taxon>Agaricales</taxon>
        <taxon>Marasmiineae</taxon>
        <taxon>Marasmiaceae</taxon>
        <taxon>Marasmius</taxon>
    </lineage>
</organism>
<evidence type="ECO:0000313" key="1">
    <source>
        <dbReference type="EMBL" id="KAL0567745.1"/>
    </source>
</evidence>
<proteinExistence type="predicted"/>
<protein>
    <submittedName>
        <fullName evidence="1">Uncharacterized protein</fullName>
    </submittedName>
</protein>
<name>A0ABR3EXT3_9AGAR</name>
<keyword evidence="2" id="KW-1185">Reference proteome</keyword>
<sequence>MSSDNSFFDDIVAKEPDNTELKEAIATILKGGSKNPLDPPPGRSTLRVASSVKNGLSWKLVGSQNTSDFGDGNEPNANGAGIFWSDAEAFWNGSGTLILAITADSATLRRDPDDGSVNTANVIWSGKGRSSSKLVGDHPVTCAQG</sequence>
<reference evidence="1 2" key="1">
    <citation type="submission" date="2024-02" db="EMBL/GenBank/DDBJ databases">
        <title>A draft genome for the cacao thread blight pathogen Marasmius crinis-equi.</title>
        <authorList>
            <person name="Cohen S.P."/>
            <person name="Baruah I.K."/>
            <person name="Amoako-Attah I."/>
            <person name="Bukari Y."/>
            <person name="Meinhardt L.W."/>
            <person name="Bailey B.A."/>
        </authorList>
    </citation>
    <scope>NUCLEOTIDE SEQUENCE [LARGE SCALE GENOMIC DNA]</scope>
    <source>
        <strain evidence="1 2">GH-76</strain>
    </source>
</reference>
<accession>A0ABR3EXT3</accession>
<gene>
    <name evidence="1" type="ORF">V5O48_014245</name>
</gene>